<accession>A0A117LG55</accession>
<feature type="compositionally biased region" description="Basic and acidic residues" evidence="1">
    <location>
        <begin position="311"/>
        <end position="320"/>
    </location>
</feature>
<feature type="transmembrane region" description="Helical" evidence="2">
    <location>
        <begin position="51"/>
        <end position="71"/>
    </location>
</feature>
<dbReference type="PATRIC" id="fig|301375.7.peg.1670"/>
<reference evidence="3 4" key="1">
    <citation type="journal article" date="2015" name="MBio">
        <title>Genome-Resolved Metagenomic Analysis Reveals Roles for Candidate Phyla and Other Microbial Community Members in Biogeochemical Transformations in Oil Reservoirs.</title>
        <authorList>
            <person name="Hu P."/>
            <person name="Tom L."/>
            <person name="Singh A."/>
            <person name="Thomas B.C."/>
            <person name="Baker B.J."/>
            <person name="Piceno Y.M."/>
            <person name="Andersen G.L."/>
            <person name="Banfield J.F."/>
        </authorList>
    </citation>
    <scope>NUCLEOTIDE SEQUENCE [LARGE SCALE GENOMIC DNA]</scope>
    <source>
        <strain evidence="3">57_489</strain>
    </source>
</reference>
<feature type="compositionally biased region" description="Basic and acidic residues" evidence="1">
    <location>
        <begin position="104"/>
        <end position="114"/>
    </location>
</feature>
<feature type="region of interest" description="Disordered" evidence="1">
    <location>
        <begin position="309"/>
        <end position="496"/>
    </location>
</feature>
<feature type="compositionally biased region" description="Low complexity" evidence="1">
    <location>
        <begin position="92"/>
        <end position="103"/>
    </location>
</feature>
<comment type="caution">
    <text evidence="3">The sequence shown here is derived from an EMBL/GenBank/DDBJ whole genome shotgun (WGS) entry which is preliminary data.</text>
</comment>
<evidence type="ECO:0000313" key="4">
    <source>
        <dbReference type="Proteomes" id="UP000057043"/>
    </source>
</evidence>
<feature type="region of interest" description="Disordered" evidence="1">
    <location>
        <begin position="92"/>
        <end position="166"/>
    </location>
</feature>
<feature type="compositionally biased region" description="Polar residues" evidence="1">
    <location>
        <begin position="441"/>
        <end position="450"/>
    </location>
</feature>
<dbReference type="Proteomes" id="UP000057043">
    <property type="component" value="Unassembled WGS sequence"/>
</dbReference>
<dbReference type="AlphaFoldDB" id="A0A117LG55"/>
<feature type="compositionally biased region" description="Gly residues" evidence="1">
    <location>
        <begin position="129"/>
        <end position="144"/>
    </location>
</feature>
<evidence type="ECO:0000256" key="1">
    <source>
        <dbReference type="SAM" id="MobiDB-lite"/>
    </source>
</evidence>
<gene>
    <name evidence="3" type="ORF">XD72_0355</name>
</gene>
<organism evidence="3 4">
    <name type="scientific">Methanothrix harundinacea</name>
    <dbReference type="NCBI Taxonomy" id="301375"/>
    <lineage>
        <taxon>Archaea</taxon>
        <taxon>Methanobacteriati</taxon>
        <taxon>Methanobacteriota</taxon>
        <taxon>Stenosarchaea group</taxon>
        <taxon>Methanomicrobia</taxon>
        <taxon>Methanotrichales</taxon>
        <taxon>Methanotrichaceae</taxon>
        <taxon>Methanothrix</taxon>
    </lineage>
</organism>
<evidence type="ECO:0000256" key="2">
    <source>
        <dbReference type="SAM" id="Phobius"/>
    </source>
</evidence>
<feature type="region of interest" description="Disordered" evidence="1">
    <location>
        <begin position="180"/>
        <end position="249"/>
    </location>
</feature>
<proteinExistence type="predicted"/>
<keyword evidence="2" id="KW-0812">Transmembrane</keyword>
<name>A0A117LG55_9EURY</name>
<feature type="compositionally biased region" description="Low complexity" evidence="1">
    <location>
        <begin position="118"/>
        <end position="128"/>
    </location>
</feature>
<feature type="compositionally biased region" description="Polar residues" evidence="1">
    <location>
        <begin position="152"/>
        <end position="166"/>
    </location>
</feature>
<feature type="compositionally biased region" description="Basic and acidic residues" evidence="1">
    <location>
        <begin position="203"/>
        <end position="213"/>
    </location>
</feature>
<sequence>MLALLAIIAGSVITGYSAYRIRAIRRGQGRKLRDMEILRRLDVPPKKQVRVWSFFMVLGLVLLTPGLGYLLSLDPISGSGIDATYSDLVASSPSRSPAVVPPSEKLDNKPRTIDEDGFGSSSRTFFASSGGGSSKRSSSGGGGTTSRSSSSENVTGVNESSGDENSITYVSKINDITEISEKESASSGPEIDTASEATSTKSAESEDRNDETGPKQTEILTESAKIDKAPEKISAQGASDPSEIGEIEPALAEVSTESIILEADPEKETAIGSSGYSVAETVRRSTHSETLNDPAIIGARPDDSIFSEALEPSRNEKMAEADPAGTSTKSVIIDSAQEPLISSEDSELLKDENMAEADPAEASTKSVIIDTEPEKSRATDSAAYSEMEGKFEPSSSKTSPKPLDFEGEWDPAETTPPSAAPDQGEEADLFNPIPTIEDQAENNNSDQSAKPSPKTRPRIGGVKKLEFKEEPAPLKNGTGNDSEDGTEAENNLLPNLDGPFGNFETGPRLDTFGHGFDFETVFQNFNSTTGIGKRVDKNVTSSPVTIMEFERIDLGSDFRAGFGLTPTSPFG</sequence>
<keyword evidence="2" id="KW-1133">Transmembrane helix</keyword>
<feature type="compositionally biased region" description="Basic and acidic residues" evidence="1">
    <location>
        <begin position="463"/>
        <end position="472"/>
    </location>
</feature>
<keyword evidence="2" id="KW-0472">Membrane</keyword>
<dbReference type="EMBL" id="LGFT01000005">
    <property type="protein sequence ID" value="KUK45327.1"/>
    <property type="molecule type" value="Genomic_DNA"/>
</dbReference>
<protein>
    <submittedName>
        <fullName evidence="3">Uncharacterized protein</fullName>
    </submittedName>
</protein>
<evidence type="ECO:0000313" key="3">
    <source>
        <dbReference type="EMBL" id="KUK45327.1"/>
    </source>
</evidence>